<gene>
    <name evidence="3" type="ORF">GMD42_04910</name>
</gene>
<dbReference type="RefSeq" id="WP_155165591.1">
    <property type="nucleotide sequence ID" value="NZ_CALXOM010000046.1"/>
</dbReference>
<evidence type="ECO:0000313" key="4">
    <source>
        <dbReference type="Proteomes" id="UP000462362"/>
    </source>
</evidence>
<organism evidence="3 4">
    <name type="scientific">Parasutterella excrementihominis</name>
    <dbReference type="NCBI Taxonomy" id="487175"/>
    <lineage>
        <taxon>Bacteria</taxon>
        <taxon>Pseudomonadati</taxon>
        <taxon>Pseudomonadota</taxon>
        <taxon>Betaproteobacteria</taxon>
        <taxon>Burkholderiales</taxon>
        <taxon>Sutterellaceae</taxon>
        <taxon>Parasutterella</taxon>
    </lineage>
</organism>
<proteinExistence type="predicted"/>
<reference evidence="3 4" key="1">
    <citation type="journal article" date="2019" name="Nat. Med.">
        <title>A library of human gut bacterial isolates paired with longitudinal multiomics data enables mechanistic microbiome research.</title>
        <authorList>
            <person name="Poyet M."/>
            <person name="Groussin M."/>
            <person name="Gibbons S.M."/>
            <person name="Avila-Pacheco J."/>
            <person name="Jiang X."/>
            <person name="Kearney S.M."/>
            <person name="Perrotta A.R."/>
            <person name="Berdy B."/>
            <person name="Zhao S."/>
            <person name="Lieberman T.D."/>
            <person name="Swanson P.K."/>
            <person name="Smith M."/>
            <person name="Roesemann S."/>
            <person name="Alexander J.E."/>
            <person name="Rich S.A."/>
            <person name="Livny J."/>
            <person name="Vlamakis H."/>
            <person name="Clish C."/>
            <person name="Bullock K."/>
            <person name="Deik A."/>
            <person name="Scott J."/>
            <person name="Pierce K.A."/>
            <person name="Xavier R.J."/>
            <person name="Alm E.J."/>
        </authorList>
    </citation>
    <scope>NUCLEOTIDE SEQUENCE [LARGE SCALE GENOMIC DNA]</scope>
    <source>
        <strain evidence="3 4">BIOML-A2</strain>
    </source>
</reference>
<sequence>MNMVGMGVTIVLILAVGGVGVWYWLRIKETSSHEKVEVKTPPRIPQEPIFGEDLINSGDIKVDEIKKTSPPVEEPQSESQSPEETIEEVQEVLPKETEEEEEPVETSPVLEEIDDSGLPKYDPFVTELVRITFKKPVTGSQLAPFVKTAMENAPRGLLRILALEANSNRWFVPDAIGMFSAIAFYIQLASGKASFDQVSLSNLYQLVFLRMEMNLDGTSEMKEMQLLNNHTDQLNALIKNFGVQITLLLRPLEPVSIDDFEKETMLLGLKRRSMTHYEKLGELVLDKNGKRQGNRKGTIELRWLDDRNIAISLNVPLIAPESDPLRLLMTAANAFAAVFDAKIVDPKGCEISGATVSLLKQELDRFYKQMRENNIEPGSVRAHQLLD</sequence>
<protein>
    <recommendedName>
        <fullName evidence="5">Cell division protein ZipA</fullName>
    </recommendedName>
</protein>
<comment type="caution">
    <text evidence="3">The sequence shown here is derived from an EMBL/GenBank/DDBJ whole genome shotgun (WGS) entry which is preliminary data.</text>
</comment>
<keyword evidence="2" id="KW-0472">Membrane</keyword>
<keyword evidence="2" id="KW-1133">Transmembrane helix</keyword>
<evidence type="ECO:0000313" key="3">
    <source>
        <dbReference type="EMBL" id="MTU42969.1"/>
    </source>
</evidence>
<accession>A0A6I3SDI7</accession>
<evidence type="ECO:0000256" key="1">
    <source>
        <dbReference type="SAM" id="MobiDB-lite"/>
    </source>
</evidence>
<dbReference type="AlphaFoldDB" id="A0A6I3SDI7"/>
<dbReference type="EMBL" id="WNCL01000010">
    <property type="protein sequence ID" value="MTU42969.1"/>
    <property type="molecule type" value="Genomic_DNA"/>
</dbReference>
<feature type="transmembrane region" description="Helical" evidence="2">
    <location>
        <begin position="6"/>
        <end position="25"/>
    </location>
</feature>
<feature type="region of interest" description="Disordered" evidence="1">
    <location>
        <begin position="90"/>
        <end position="115"/>
    </location>
</feature>
<evidence type="ECO:0000256" key="2">
    <source>
        <dbReference type="SAM" id="Phobius"/>
    </source>
</evidence>
<evidence type="ECO:0008006" key="5">
    <source>
        <dbReference type="Google" id="ProtNLM"/>
    </source>
</evidence>
<dbReference type="Proteomes" id="UP000462362">
    <property type="component" value="Unassembled WGS sequence"/>
</dbReference>
<name>A0A6I3SDI7_9BURK</name>
<keyword evidence="2" id="KW-0812">Transmembrane</keyword>